<dbReference type="HOGENOM" id="CLU_153514_0_1_1"/>
<protein>
    <submittedName>
        <fullName evidence="1">LHC-related protein</fullName>
    </submittedName>
</protein>
<gene>
    <name evidence="1" type="primary">OHP2_1</name>
    <name evidence="1" type="ORF">SELMODRAFT_449938</name>
</gene>
<dbReference type="AlphaFoldDB" id="D8RLF3"/>
<proteinExistence type="predicted"/>
<dbReference type="SUPFAM" id="SSF103511">
    <property type="entry name" value="Chlorophyll a-b binding protein"/>
    <property type="match status" value="1"/>
</dbReference>
<dbReference type="STRING" id="88036.D8RLF3"/>
<reference evidence="1 2" key="1">
    <citation type="journal article" date="2011" name="Science">
        <title>The Selaginella genome identifies genetic changes associated with the evolution of vascular plants.</title>
        <authorList>
            <person name="Banks J.A."/>
            <person name="Nishiyama T."/>
            <person name="Hasebe M."/>
            <person name="Bowman J.L."/>
            <person name="Gribskov M."/>
            <person name="dePamphilis C."/>
            <person name="Albert V.A."/>
            <person name="Aono N."/>
            <person name="Aoyama T."/>
            <person name="Ambrose B.A."/>
            <person name="Ashton N.W."/>
            <person name="Axtell M.J."/>
            <person name="Barker E."/>
            <person name="Barker M.S."/>
            <person name="Bennetzen J.L."/>
            <person name="Bonawitz N.D."/>
            <person name="Chapple C."/>
            <person name="Cheng C."/>
            <person name="Correa L.G."/>
            <person name="Dacre M."/>
            <person name="DeBarry J."/>
            <person name="Dreyer I."/>
            <person name="Elias M."/>
            <person name="Engstrom E.M."/>
            <person name="Estelle M."/>
            <person name="Feng L."/>
            <person name="Finet C."/>
            <person name="Floyd S.K."/>
            <person name="Frommer W.B."/>
            <person name="Fujita T."/>
            <person name="Gramzow L."/>
            <person name="Gutensohn M."/>
            <person name="Harholt J."/>
            <person name="Hattori M."/>
            <person name="Heyl A."/>
            <person name="Hirai T."/>
            <person name="Hiwatashi Y."/>
            <person name="Ishikawa M."/>
            <person name="Iwata M."/>
            <person name="Karol K.G."/>
            <person name="Koehler B."/>
            <person name="Kolukisaoglu U."/>
            <person name="Kubo M."/>
            <person name="Kurata T."/>
            <person name="Lalonde S."/>
            <person name="Li K."/>
            <person name="Li Y."/>
            <person name="Litt A."/>
            <person name="Lyons E."/>
            <person name="Manning G."/>
            <person name="Maruyama T."/>
            <person name="Michael T.P."/>
            <person name="Mikami K."/>
            <person name="Miyazaki S."/>
            <person name="Morinaga S."/>
            <person name="Murata T."/>
            <person name="Mueller-Roeber B."/>
            <person name="Nelson D.R."/>
            <person name="Obara M."/>
            <person name="Oguri Y."/>
            <person name="Olmstead R.G."/>
            <person name="Onodera N."/>
            <person name="Petersen B.L."/>
            <person name="Pils B."/>
            <person name="Prigge M."/>
            <person name="Rensing S.A."/>
            <person name="Riano-Pachon D.M."/>
            <person name="Roberts A.W."/>
            <person name="Sato Y."/>
            <person name="Scheller H.V."/>
            <person name="Schulz B."/>
            <person name="Schulz C."/>
            <person name="Shakirov E.V."/>
            <person name="Shibagaki N."/>
            <person name="Shinohara N."/>
            <person name="Shippen D.E."/>
            <person name="Soerensen I."/>
            <person name="Sotooka R."/>
            <person name="Sugimoto N."/>
            <person name="Sugita M."/>
            <person name="Sumikawa N."/>
            <person name="Tanurdzic M."/>
            <person name="Theissen G."/>
            <person name="Ulvskov P."/>
            <person name="Wakazuki S."/>
            <person name="Weng J.K."/>
            <person name="Willats W.W."/>
            <person name="Wipf D."/>
            <person name="Wolf P.G."/>
            <person name="Yang L."/>
            <person name="Zimmer A.D."/>
            <person name="Zhu Q."/>
            <person name="Mitros T."/>
            <person name="Hellsten U."/>
            <person name="Loque D."/>
            <person name="Otillar R."/>
            <person name="Salamov A."/>
            <person name="Schmutz J."/>
            <person name="Shapiro H."/>
            <person name="Lindquist E."/>
            <person name="Lucas S."/>
            <person name="Rokhsar D."/>
            <person name="Grigoriev I.V."/>
        </authorList>
    </citation>
    <scope>NUCLEOTIDE SEQUENCE [LARGE SCALE GENOMIC DNA]</scope>
</reference>
<dbReference type="GO" id="GO:0009535">
    <property type="term" value="C:chloroplast thylakoid membrane"/>
    <property type="evidence" value="ECO:0000318"/>
    <property type="project" value="GO_Central"/>
</dbReference>
<dbReference type="InParanoid" id="D8RLF3"/>
<keyword evidence="2" id="KW-1185">Reference proteome</keyword>
<organism evidence="2">
    <name type="scientific">Selaginella moellendorffii</name>
    <name type="common">Spikemoss</name>
    <dbReference type="NCBI Taxonomy" id="88036"/>
    <lineage>
        <taxon>Eukaryota</taxon>
        <taxon>Viridiplantae</taxon>
        <taxon>Streptophyta</taxon>
        <taxon>Embryophyta</taxon>
        <taxon>Tracheophyta</taxon>
        <taxon>Lycopodiopsida</taxon>
        <taxon>Selaginellales</taxon>
        <taxon>Selaginellaceae</taxon>
        <taxon>Selaginella</taxon>
    </lineage>
</organism>
<dbReference type="Gramene" id="EFJ27118">
    <property type="protein sequence ID" value="EFJ27118"/>
    <property type="gene ID" value="SELMODRAFT_449938"/>
</dbReference>
<evidence type="ECO:0000313" key="1">
    <source>
        <dbReference type="EMBL" id="EFJ27118.1"/>
    </source>
</evidence>
<dbReference type="EMBL" id="GL377583">
    <property type="protein sequence ID" value="EFJ27118.1"/>
    <property type="molecule type" value="Genomic_DNA"/>
</dbReference>
<name>D8RLF3_SELML</name>
<evidence type="ECO:0000313" key="2">
    <source>
        <dbReference type="Proteomes" id="UP000001514"/>
    </source>
</evidence>
<sequence>MAMAAIAPTSLFGSALVSRRGNPRSYGVPHSYGVRGSRSMPCVRAASPKLKGIDLPKENPKLPVAFWGFTSTAELWNARTAMLGIVGMTLVELILGRGILQTFGIEVGKGLNLPL</sequence>
<dbReference type="KEGG" id="smo:SELMODRAFT_449938"/>
<dbReference type="Proteomes" id="UP000001514">
    <property type="component" value="Unassembled WGS sequence"/>
</dbReference>
<dbReference type="OMA" id="WNARASM"/>
<dbReference type="FunCoup" id="D8RLF3">
    <property type="interactions" value="1219"/>
</dbReference>
<dbReference type="eggNOG" id="ENOG502S3TC">
    <property type="taxonomic scope" value="Eukaryota"/>
</dbReference>
<accession>D8RLF3</accession>